<protein>
    <submittedName>
        <fullName evidence="1">Uncharacterized protein</fullName>
    </submittedName>
</protein>
<gene>
    <name evidence="1" type="ORF">QFC20_005790</name>
</gene>
<comment type="caution">
    <text evidence="1">The sequence shown here is derived from an EMBL/GenBank/DDBJ whole genome shotgun (WGS) entry which is preliminary data.</text>
</comment>
<organism evidence="1 2">
    <name type="scientific">Naganishia adeliensis</name>
    <dbReference type="NCBI Taxonomy" id="92952"/>
    <lineage>
        <taxon>Eukaryota</taxon>
        <taxon>Fungi</taxon>
        <taxon>Dikarya</taxon>
        <taxon>Basidiomycota</taxon>
        <taxon>Agaricomycotina</taxon>
        <taxon>Tremellomycetes</taxon>
        <taxon>Filobasidiales</taxon>
        <taxon>Filobasidiaceae</taxon>
        <taxon>Naganishia</taxon>
    </lineage>
</organism>
<accession>A0ACC2VKF5</accession>
<keyword evidence="2" id="KW-1185">Reference proteome</keyword>
<reference evidence="1" key="1">
    <citation type="submission" date="2023-04" db="EMBL/GenBank/DDBJ databases">
        <title>Draft Genome sequencing of Naganishia species isolated from polar environments using Oxford Nanopore Technology.</title>
        <authorList>
            <person name="Leo P."/>
            <person name="Venkateswaran K."/>
        </authorList>
    </citation>
    <scope>NUCLEOTIDE SEQUENCE</scope>
    <source>
        <strain evidence="1">MNA-CCFEE 5262</strain>
    </source>
</reference>
<name>A0ACC2VKF5_9TREE</name>
<dbReference type="Proteomes" id="UP001230649">
    <property type="component" value="Unassembled WGS sequence"/>
</dbReference>
<evidence type="ECO:0000313" key="2">
    <source>
        <dbReference type="Proteomes" id="UP001230649"/>
    </source>
</evidence>
<evidence type="ECO:0000313" key="1">
    <source>
        <dbReference type="EMBL" id="KAJ9099032.1"/>
    </source>
</evidence>
<proteinExistence type="predicted"/>
<dbReference type="EMBL" id="JASBWS010000086">
    <property type="protein sequence ID" value="KAJ9099032.1"/>
    <property type="molecule type" value="Genomic_DNA"/>
</dbReference>
<sequence length="220" mass="25434">MDDIEQTIEPFLDAGIFVFEDLEDAWRTLTWRTLGAFKWGYDARVWKECWMAFHVAAQNVFNEWIGEEDLKDGERFGKVDLYGLFENLRAYRWEYSARIGRMSWTKDFVDSLRKHRVRRDEAKREAPQQSLALYARDKVKKAADARMSRGKDSSALYSAGRSPGDVRPITTMSEIPEVPGEGTATDQVLASPRLLSSASRTRTLPPMWLLPGRRTFRKMS</sequence>